<dbReference type="Proteomes" id="UP000198287">
    <property type="component" value="Unassembled WGS sequence"/>
</dbReference>
<dbReference type="EMBL" id="LNIX01000051">
    <property type="protein sequence ID" value="OXA37921.1"/>
    <property type="molecule type" value="Genomic_DNA"/>
</dbReference>
<name>A0A226CZT7_FOLCA</name>
<protein>
    <submittedName>
        <fullName evidence="1">Uncharacterized protein</fullName>
    </submittedName>
</protein>
<evidence type="ECO:0000313" key="2">
    <source>
        <dbReference type="Proteomes" id="UP000198287"/>
    </source>
</evidence>
<sequence length="140" mass="16139">MICIVFNDDLPRDIETLDFTHVPLITNVKSIFIQSELEAELSTGSFKDFCENIILTSSATLENLEFLWDRDEPYFPALRGTVFPKMKKFEVLYNLSQEIDDEAVEEVGHTIMECFPSLEYLYCARLAKIARPGMLSRFPT</sequence>
<accession>A0A226CZT7</accession>
<evidence type="ECO:0000313" key="1">
    <source>
        <dbReference type="EMBL" id="OXA37921.1"/>
    </source>
</evidence>
<dbReference type="AlphaFoldDB" id="A0A226CZT7"/>
<comment type="caution">
    <text evidence="1">The sequence shown here is derived from an EMBL/GenBank/DDBJ whole genome shotgun (WGS) entry which is preliminary data.</text>
</comment>
<organism evidence="1 2">
    <name type="scientific">Folsomia candida</name>
    <name type="common">Springtail</name>
    <dbReference type="NCBI Taxonomy" id="158441"/>
    <lineage>
        <taxon>Eukaryota</taxon>
        <taxon>Metazoa</taxon>
        <taxon>Ecdysozoa</taxon>
        <taxon>Arthropoda</taxon>
        <taxon>Hexapoda</taxon>
        <taxon>Collembola</taxon>
        <taxon>Entomobryomorpha</taxon>
        <taxon>Isotomoidea</taxon>
        <taxon>Isotomidae</taxon>
        <taxon>Proisotominae</taxon>
        <taxon>Folsomia</taxon>
    </lineage>
</organism>
<reference evidence="1 2" key="1">
    <citation type="submission" date="2015-12" db="EMBL/GenBank/DDBJ databases">
        <title>The genome of Folsomia candida.</title>
        <authorList>
            <person name="Faddeeva A."/>
            <person name="Derks M.F."/>
            <person name="Anvar Y."/>
            <person name="Smit S."/>
            <person name="Van Straalen N."/>
            <person name="Roelofs D."/>
        </authorList>
    </citation>
    <scope>NUCLEOTIDE SEQUENCE [LARGE SCALE GENOMIC DNA]</scope>
    <source>
        <strain evidence="1 2">VU population</strain>
        <tissue evidence="1">Whole body</tissue>
    </source>
</reference>
<proteinExistence type="predicted"/>
<gene>
    <name evidence="1" type="ORF">Fcan01_27367</name>
</gene>
<keyword evidence="2" id="KW-1185">Reference proteome</keyword>